<keyword evidence="2" id="KW-1185">Reference proteome</keyword>
<name>A0ACA9SYP9_9GLOM</name>
<dbReference type="Proteomes" id="UP000789920">
    <property type="component" value="Unassembled WGS sequence"/>
</dbReference>
<feature type="non-terminal residue" evidence="1">
    <location>
        <position position="129"/>
    </location>
</feature>
<reference evidence="1" key="1">
    <citation type="submission" date="2021-06" db="EMBL/GenBank/DDBJ databases">
        <authorList>
            <person name="Kallberg Y."/>
            <person name="Tangrot J."/>
            <person name="Rosling A."/>
        </authorList>
    </citation>
    <scope>NUCLEOTIDE SEQUENCE</scope>
    <source>
        <strain evidence="1">MA461A</strain>
    </source>
</reference>
<protein>
    <submittedName>
        <fullName evidence="1">34287_t:CDS:1</fullName>
    </submittedName>
</protein>
<feature type="non-terminal residue" evidence="1">
    <location>
        <position position="1"/>
    </location>
</feature>
<dbReference type="EMBL" id="CAJVQC010170775">
    <property type="protein sequence ID" value="CAG8850437.1"/>
    <property type="molecule type" value="Genomic_DNA"/>
</dbReference>
<proteinExistence type="predicted"/>
<gene>
    <name evidence="1" type="ORF">RPERSI_LOCUS36096</name>
</gene>
<sequence>KDYLLTQTKEKLLIVTKTALQKVIENIKPGITTAQDIGSIIEEHVNSQGHYVIKEYGGHGIGHEMHEAPFIPNYKISVKHNAIIPENSAICVEPLVQIDNSLVELSTDNWTVFSPQEKLNAHFEHTIWI</sequence>
<accession>A0ACA9SYP9</accession>
<organism evidence="1 2">
    <name type="scientific">Racocetra persica</name>
    <dbReference type="NCBI Taxonomy" id="160502"/>
    <lineage>
        <taxon>Eukaryota</taxon>
        <taxon>Fungi</taxon>
        <taxon>Fungi incertae sedis</taxon>
        <taxon>Mucoromycota</taxon>
        <taxon>Glomeromycotina</taxon>
        <taxon>Glomeromycetes</taxon>
        <taxon>Diversisporales</taxon>
        <taxon>Gigasporaceae</taxon>
        <taxon>Racocetra</taxon>
    </lineage>
</organism>
<evidence type="ECO:0000313" key="2">
    <source>
        <dbReference type="Proteomes" id="UP000789920"/>
    </source>
</evidence>
<evidence type="ECO:0000313" key="1">
    <source>
        <dbReference type="EMBL" id="CAG8850437.1"/>
    </source>
</evidence>
<comment type="caution">
    <text evidence="1">The sequence shown here is derived from an EMBL/GenBank/DDBJ whole genome shotgun (WGS) entry which is preliminary data.</text>
</comment>